<keyword evidence="3" id="KW-0998">Cell outer membrane</keyword>
<feature type="domain" description="OmpA-like" evidence="7">
    <location>
        <begin position="309"/>
        <end position="427"/>
    </location>
</feature>
<evidence type="ECO:0000313" key="8">
    <source>
        <dbReference type="EMBL" id="KAA2243132.1"/>
    </source>
</evidence>
<dbReference type="PANTHER" id="PTHR30329:SF21">
    <property type="entry name" value="LIPOPROTEIN YIAD-RELATED"/>
    <property type="match status" value="1"/>
</dbReference>
<dbReference type="PANTHER" id="PTHR30329">
    <property type="entry name" value="STATOR ELEMENT OF FLAGELLAR MOTOR COMPLEX"/>
    <property type="match status" value="1"/>
</dbReference>
<keyword evidence="6" id="KW-0812">Transmembrane</keyword>
<comment type="subcellular location">
    <subcellularLocation>
        <location evidence="1">Cell outer membrane</location>
    </subcellularLocation>
</comment>
<dbReference type="PROSITE" id="PS51123">
    <property type="entry name" value="OMPA_2"/>
    <property type="match status" value="1"/>
</dbReference>
<dbReference type="PRINTS" id="PR01021">
    <property type="entry name" value="OMPADOMAIN"/>
</dbReference>
<dbReference type="Pfam" id="PF06078">
    <property type="entry name" value="DUF937"/>
    <property type="match status" value="1"/>
</dbReference>
<dbReference type="SUPFAM" id="SSF103088">
    <property type="entry name" value="OmpA-like"/>
    <property type="match status" value="1"/>
</dbReference>
<dbReference type="Pfam" id="PF00691">
    <property type="entry name" value="OmpA"/>
    <property type="match status" value="1"/>
</dbReference>
<evidence type="ECO:0000256" key="3">
    <source>
        <dbReference type="ARBA" id="ARBA00023237"/>
    </source>
</evidence>
<keyword evidence="6" id="KW-1133">Transmembrane helix</keyword>
<dbReference type="AlphaFoldDB" id="A0A5B2VXT9"/>
<accession>A0A5B2VXT9</accession>
<feature type="transmembrane region" description="Helical" evidence="6">
    <location>
        <begin position="218"/>
        <end position="236"/>
    </location>
</feature>
<dbReference type="InterPro" id="IPR036737">
    <property type="entry name" value="OmpA-like_sf"/>
</dbReference>
<dbReference type="InterPro" id="IPR006664">
    <property type="entry name" value="OMP_bac"/>
</dbReference>
<reference evidence="8 9" key="2">
    <citation type="submission" date="2019-09" db="EMBL/GenBank/DDBJ databases">
        <authorList>
            <person name="Jin C."/>
        </authorList>
    </citation>
    <scope>NUCLEOTIDE SEQUENCE [LARGE SCALE GENOMIC DNA]</scope>
    <source>
        <strain evidence="8 9">BN140078</strain>
    </source>
</reference>
<dbReference type="RefSeq" id="WP_149838007.1">
    <property type="nucleotide sequence ID" value="NZ_VUOC01000002.1"/>
</dbReference>
<dbReference type="InterPro" id="IPR006665">
    <property type="entry name" value="OmpA-like"/>
</dbReference>
<dbReference type="Proteomes" id="UP000324611">
    <property type="component" value="Unassembled WGS sequence"/>
</dbReference>
<name>A0A5B2VXT9_9BACT</name>
<dbReference type="GO" id="GO:0009279">
    <property type="term" value="C:cell outer membrane"/>
    <property type="evidence" value="ECO:0007669"/>
    <property type="project" value="UniProtKB-SubCell"/>
</dbReference>
<evidence type="ECO:0000259" key="7">
    <source>
        <dbReference type="PROSITE" id="PS51123"/>
    </source>
</evidence>
<evidence type="ECO:0000256" key="2">
    <source>
        <dbReference type="ARBA" id="ARBA00023136"/>
    </source>
</evidence>
<reference evidence="8 9" key="1">
    <citation type="submission" date="2019-09" db="EMBL/GenBank/DDBJ databases">
        <title>Chitinophaga ginsengihumi sp. nov., isolated from soil of ginseng rhizosphere.</title>
        <authorList>
            <person name="Lee J."/>
        </authorList>
    </citation>
    <scope>NUCLEOTIDE SEQUENCE [LARGE SCALE GENOMIC DNA]</scope>
    <source>
        <strain evidence="8 9">BN140078</strain>
    </source>
</reference>
<evidence type="ECO:0000256" key="4">
    <source>
        <dbReference type="PROSITE-ProRule" id="PRU00473"/>
    </source>
</evidence>
<dbReference type="InterPro" id="IPR050330">
    <property type="entry name" value="Bact_OuterMem_StrucFunc"/>
</dbReference>
<sequence>MSFDLLNTVKGLFTGDVISQAAGQLGESESGIQKAITGIVPAVLTGLLYKAGSQGDPSGALQAAKDATGANSSGTLISSLQNNAGGWLSKGTSLLQNLFGSKVSTLITSIATFAGIKESSASTLLNAATPATLGTVGQYAEDENLNAGGFLSFLNSQKDNILGAVPSGFNLAGLLGLGSLSELGRKLGGITAGLGDAGARATESIRQTGRRASGSPRWIWSLLLILVAIILLWYLVKGCGGSTTETVATDTIAANNMADTAVAQVASPGTEVARESIKVSLPDGTVLNAYKGGIEDQLVAFLKDDSRPAGKDVWFDFDNLNFRTGSAEIMEESQGQVQNIAAILKAFPKARIKVGGYTDRSGDSLSNIRLSQSRADAVLAALKTLKTDNAQLQGAEGYGSQFAKAPATAPDDERKKDRHISVSVREK</sequence>
<proteinExistence type="predicted"/>
<keyword evidence="9" id="KW-1185">Reference proteome</keyword>
<dbReference type="Gene3D" id="3.30.1330.60">
    <property type="entry name" value="OmpA-like domain"/>
    <property type="match status" value="1"/>
</dbReference>
<evidence type="ECO:0000256" key="6">
    <source>
        <dbReference type="SAM" id="Phobius"/>
    </source>
</evidence>
<gene>
    <name evidence="8" type="ORF">F0L74_11495</name>
</gene>
<evidence type="ECO:0000313" key="9">
    <source>
        <dbReference type="Proteomes" id="UP000324611"/>
    </source>
</evidence>
<dbReference type="InterPro" id="IPR009282">
    <property type="entry name" value="DUF937"/>
</dbReference>
<dbReference type="EMBL" id="VUOC01000002">
    <property type="protein sequence ID" value="KAA2243132.1"/>
    <property type="molecule type" value="Genomic_DNA"/>
</dbReference>
<feature type="region of interest" description="Disordered" evidence="5">
    <location>
        <begin position="396"/>
        <end position="427"/>
    </location>
</feature>
<dbReference type="CDD" id="cd07185">
    <property type="entry name" value="OmpA_C-like"/>
    <property type="match status" value="1"/>
</dbReference>
<keyword evidence="2 4" id="KW-0472">Membrane</keyword>
<organism evidence="8 9">
    <name type="scientific">Chitinophaga agrisoli</name>
    <dbReference type="NCBI Taxonomy" id="2607653"/>
    <lineage>
        <taxon>Bacteria</taxon>
        <taxon>Pseudomonadati</taxon>
        <taxon>Bacteroidota</taxon>
        <taxon>Chitinophagia</taxon>
        <taxon>Chitinophagales</taxon>
        <taxon>Chitinophagaceae</taxon>
        <taxon>Chitinophaga</taxon>
    </lineage>
</organism>
<comment type="caution">
    <text evidence="8">The sequence shown here is derived from an EMBL/GenBank/DDBJ whole genome shotgun (WGS) entry which is preliminary data.</text>
</comment>
<evidence type="ECO:0000256" key="5">
    <source>
        <dbReference type="SAM" id="MobiDB-lite"/>
    </source>
</evidence>
<protein>
    <submittedName>
        <fullName evidence="8">OmpA family protein</fullName>
    </submittedName>
</protein>
<evidence type="ECO:0000256" key="1">
    <source>
        <dbReference type="ARBA" id="ARBA00004442"/>
    </source>
</evidence>